<dbReference type="PANTHER" id="PTHR47506">
    <property type="entry name" value="TRANSCRIPTIONAL REGULATORY PROTEIN"/>
    <property type="match status" value="1"/>
</dbReference>
<sequence length="206" mass="22466">MGRNSDTRDRLVEAAIDLIYARSFGAVGVQEICARARVQKGSFYHFFRSKQELAMAAIDVLWQRLQVEVFDPAFADDVPPLERIARFFTLSARFQRNQAKVSGHVLGCPFGNLALEMSTQDEVIRGRVDAVFRLAERRIEQALEAALADGSAPHIDPPSAARAVFAFMEGALLMAKTRNDAKAVSTLGRSALALLTAGGKQSARAG</sequence>
<reference evidence="6 7" key="1">
    <citation type="submission" date="2016-10" db="EMBL/GenBank/DDBJ databases">
        <authorList>
            <person name="de Groot N.N."/>
        </authorList>
    </citation>
    <scope>NUCLEOTIDE SEQUENCE [LARGE SCALE GENOMIC DNA]</scope>
    <source>
        <strain evidence="6 7">HLD2</strain>
    </source>
</reference>
<evidence type="ECO:0000256" key="4">
    <source>
        <dbReference type="PROSITE-ProRule" id="PRU00335"/>
    </source>
</evidence>
<dbReference type="Gene3D" id="1.10.357.10">
    <property type="entry name" value="Tetracycline Repressor, domain 2"/>
    <property type="match status" value="1"/>
</dbReference>
<feature type="DNA-binding region" description="H-T-H motif" evidence="4">
    <location>
        <begin position="28"/>
        <end position="47"/>
    </location>
</feature>
<organism evidence="6 7">
    <name type="scientific">Thiohalomonas denitrificans</name>
    <dbReference type="NCBI Taxonomy" id="415747"/>
    <lineage>
        <taxon>Bacteria</taxon>
        <taxon>Pseudomonadati</taxon>
        <taxon>Pseudomonadota</taxon>
        <taxon>Gammaproteobacteria</taxon>
        <taxon>Thiohalomonadales</taxon>
        <taxon>Thiohalomonadaceae</taxon>
        <taxon>Thiohalomonas</taxon>
    </lineage>
</organism>
<evidence type="ECO:0000259" key="5">
    <source>
        <dbReference type="PROSITE" id="PS50977"/>
    </source>
</evidence>
<protein>
    <submittedName>
        <fullName evidence="6">Transcriptional regulator, TetR family</fullName>
    </submittedName>
</protein>
<dbReference type="Pfam" id="PF16925">
    <property type="entry name" value="TetR_C_13"/>
    <property type="match status" value="1"/>
</dbReference>
<dbReference type="Pfam" id="PF00440">
    <property type="entry name" value="TetR_N"/>
    <property type="match status" value="1"/>
</dbReference>
<proteinExistence type="predicted"/>
<name>A0A1G5QNM3_9GAMM</name>
<evidence type="ECO:0000256" key="1">
    <source>
        <dbReference type="ARBA" id="ARBA00023015"/>
    </source>
</evidence>
<accession>A0A1G5QNM3</accession>
<dbReference type="PANTHER" id="PTHR47506:SF3">
    <property type="entry name" value="HTH-TYPE TRANSCRIPTIONAL REGULATOR LMRA"/>
    <property type="match status" value="1"/>
</dbReference>
<keyword evidence="1" id="KW-0805">Transcription regulation</keyword>
<dbReference type="PRINTS" id="PR00455">
    <property type="entry name" value="HTHTETR"/>
</dbReference>
<dbReference type="AlphaFoldDB" id="A0A1G5QNM3"/>
<dbReference type="InterPro" id="IPR001647">
    <property type="entry name" value="HTH_TetR"/>
</dbReference>
<dbReference type="SUPFAM" id="SSF48498">
    <property type="entry name" value="Tetracyclin repressor-like, C-terminal domain"/>
    <property type="match status" value="1"/>
</dbReference>
<gene>
    <name evidence="6" type="ORF">SAMN03097708_02449</name>
</gene>
<evidence type="ECO:0000313" key="6">
    <source>
        <dbReference type="EMBL" id="SCZ63256.1"/>
    </source>
</evidence>
<dbReference type="PROSITE" id="PS50977">
    <property type="entry name" value="HTH_TETR_2"/>
    <property type="match status" value="1"/>
</dbReference>
<keyword evidence="3" id="KW-0804">Transcription</keyword>
<evidence type="ECO:0000313" key="7">
    <source>
        <dbReference type="Proteomes" id="UP000199648"/>
    </source>
</evidence>
<dbReference type="EMBL" id="FMWD01000007">
    <property type="protein sequence ID" value="SCZ63256.1"/>
    <property type="molecule type" value="Genomic_DNA"/>
</dbReference>
<keyword evidence="7" id="KW-1185">Reference proteome</keyword>
<dbReference type="OrthoDB" id="4541465at2"/>
<keyword evidence="2 4" id="KW-0238">DNA-binding</keyword>
<dbReference type="GO" id="GO:0003677">
    <property type="term" value="F:DNA binding"/>
    <property type="evidence" value="ECO:0007669"/>
    <property type="project" value="UniProtKB-UniRule"/>
</dbReference>
<dbReference type="InterPro" id="IPR009057">
    <property type="entry name" value="Homeodomain-like_sf"/>
</dbReference>
<feature type="domain" description="HTH tetR-type" evidence="5">
    <location>
        <begin position="5"/>
        <end position="65"/>
    </location>
</feature>
<dbReference type="STRING" id="415747.SAMN03097708_02449"/>
<evidence type="ECO:0000256" key="3">
    <source>
        <dbReference type="ARBA" id="ARBA00023163"/>
    </source>
</evidence>
<dbReference type="InterPro" id="IPR036271">
    <property type="entry name" value="Tet_transcr_reg_TetR-rel_C_sf"/>
</dbReference>
<dbReference type="RefSeq" id="WP_092997494.1">
    <property type="nucleotide sequence ID" value="NZ_FMWD01000007.1"/>
</dbReference>
<dbReference type="SUPFAM" id="SSF46689">
    <property type="entry name" value="Homeodomain-like"/>
    <property type="match status" value="1"/>
</dbReference>
<dbReference type="Proteomes" id="UP000199648">
    <property type="component" value="Unassembled WGS sequence"/>
</dbReference>
<dbReference type="InterPro" id="IPR011075">
    <property type="entry name" value="TetR_C"/>
</dbReference>
<evidence type="ECO:0000256" key="2">
    <source>
        <dbReference type="ARBA" id="ARBA00023125"/>
    </source>
</evidence>